<evidence type="ECO:0000256" key="7">
    <source>
        <dbReference type="ARBA" id="ARBA00023235"/>
    </source>
</evidence>
<sequence length="270" mass="29551">RFKMTRTFFVGGNWKMNGDKASIDGIINFLNAGSPYKDVQVVVSPPSPYLAYAKDKLKGDVLVAAQNCYKVRKERKGGGGGGEEMRGAFQVAKGAFTGEQSPAMLKDLGLQWVIIGHSERRHIFGESDALTAEKTMHAIEEGLAVIFCIGEKLEEREAGKTKEVNFRQLEALVAKKPDWSKVVIAYEPVWAIGTGKTASPEQAQEVHQWVREFLSEKVSKEVGESTRIIYGGSVTPDNCVELGKKGDIDGFLVGGASLKPDFVKIINARN</sequence>
<dbReference type="NCBIfam" id="TIGR00419">
    <property type="entry name" value="tim"/>
    <property type="match status" value="1"/>
</dbReference>
<reference evidence="10" key="1">
    <citation type="submission" date="2022-10" db="EMBL/GenBank/DDBJ databases">
        <title>Genome assembly of Pristionchus species.</title>
        <authorList>
            <person name="Yoshida K."/>
            <person name="Sommer R.J."/>
        </authorList>
    </citation>
    <scope>NUCLEOTIDE SEQUENCE [LARGE SCALE GENOMIC DNA]</scope>
    <source>
        <strain evidence="10">RS5460</strain>
    </source>
</reference>
<accession>A0AAN5CA95</accession>
<dbReference type="InterPro" id="IPR013785">
    <property type="entry name" value="Aldolase_TIM"/>
</dbReference>
<keyword evidence="8" id="KW-0324">Glycolysis</keyword>
<dbReference type="GO" id="GO:0006096">
    <property type="term" value="P:glycolytic process"/>
    <property type="evidence" value="ECO:0007669"/>
    <property type="project" value="UniProtKB-KW"/>
</dbReference>
<dbReference type="PROSITE" id="PS00171">
    <property type="entry name" value="TIM_1"/>
    <property type="match status" value="1"/>
</dbReference>
<dbReference type="PANTHER" id="PTHR21139">
    <property type="entry name" value="TRIOSEPHOSPHATE ISOMERASE"/>
    <property type="match status" value="1"/>
</dbReference>
<dbReference type="GO" id="GO:0006094">
    <property type="term" value="P:gluconeogenesis"/>
    <property type="evidence" value="ECO:0007669"/>
    <property type="project" value="UniProtKB-KW"/>
</dbReference>
<dbReference type="Pfam" id="PF00121">
    <property type="entry name" value="TIM"/>
    <property type="match status" value="2"/>
</dbReference>
<organism evidence="9 10">
    <name type="scientific">Pristionchus mayeri</name>
    <dbReference type="NCBI Taxonomy" id="1317129"/>
    <lineage>
        <taxon>Eukaryota</taxon>
        <taxon>Metazoa</taxon>
        <taxon>Ecdysozoa</taxon>
        <taxon>Nematoda</taxon>
        <taxon>Chromadorea</taxon>
        <taxon>Rhabditida</taxon>
        <taxon>Rhabditina</taxon>
        <taxon>Diplogasteromorpha</taxon>
        <taxon>Diplogasteroidea</taxon>
        <taxon>Neodiplogasteridae</taxon>
        <taxon>Pristionchus</taxon>
    </lineage>
</organism>
<evidence type="ECO:0000313" key="10">
    <source>
        <dbReference type="Proteomes" id="UP001328107"/>
    </source>
</evidence>
<dbReference type="GO" id="GO:0019563">
    <property type="term" value="P:glycerol catabolic process"/>
    <property type="evidence" value="ECO:0007669"/>
    <property type="project" value="TreeGrafter"/>
</dbReference>
<dbReference type="SUPFAM" id="SSF51351">
    <property type="entry name" value="Triosephosphate isomerase (TIM)"/>
    <property type="match status" value="1"/>
</dbReference>
<dbReference type="EC" id="5.3.1.1" evidence="8"/>
<evidence type="ECO:0000256" key="8">
    <source>
        <dbReference type="RuleBase" id="RU363013"/>
    </source>
</evidence>
<comment type="caution">
    <text evidence="9">The sequence shown here is derived from an EMBL/GenBank/DDBJ whole genome shotgun (WGS) entry which is preliminary data.</text>
</comment>
<keyword evidence="6 8" id="KW-0312">Gluconeogenesis</keyword>
<dbReference type="PANTHER" id="PTHR21139:SF2">
    <property type="entry name" value="TRIOSEPHOSPHATE ISOMERASE"/>
    <property type="match status" value="1"/>
</dbReference>
<keyword evidence="10" id="KW-1185">Reference proteome</keyword>
<dbReference type="EMBL" id="BTRK01000002">
    <property type="protein sequence ID" value="GMR36530.1"/>
    <property type="molecule type" value="Genomic_DNA"/>
</dbReference>
<dbReference type="InterPro" id="IPR035990">
    <property type="entry name" value="TIM_sf"/>
</dbReference>
<comment type="catalytic activity">
    <reaction evidence="8">
        <text>D-glyceraldehyde 3-phosphate = dihydroxyacetone phosphate</text>
        <dbReference type="Rhea" id="RHEA:18585"/>
        <dbReference type="ChEBI" id="CHEBI:57642"/>
        <dbReference type="ChEBI" id="CHEBI:59776"/>
        <dbReference type="EC" id="5.3.1.1"/>
    </reaction>
</comment>
<dbReference type="FunFam" id="3.20.20.70:FF:000309">
    <property type="entry name" value="Triosephosphate isomerase"/>
    <property type="match status" value="1"/>
</dbReference>
<gene>
    <name evidence="9" type="ORF">PMAYCL1PPCAC_06725</name>
</gene>
<dbReference type="InterPro" id="IPR020861">
    <property type="entry name" value="Triosephosphate_isomerase_AS"/>
</dbReference>
<dbReference type="GO" id="GO:0004807">
    <property type="term" value="F:triose-phosphate isomerase activity"/>
    <property type="evidence" value="ECO:0007669"/>
    <property type="project" value="UniProtKB-EC"/>
</dbReference>
<protein>
    <recommendedName>
        <fullName evidence="5 8">Triosephosphate isomerase</fullName>
        <ecNumber evidence="8">5.3.1.1</ecNumber>
    </recommendedName>
</protein>
<dbReference type="InterPro" id="IPR022896">
    <property type="entry name" value="TrioseP_Isoase_bac/euk"/>
</dbReference>
<name>A0AAN5CA95_9BILA</name>
<comment type="subunit">
    <text evidence="4">Homodimer.</text>
</comment>
<feature type="non-terminal residue" evidence="9">
    <location>
        <position position="1"/>
    </location>
</feature>
<dbReference type="InterPro" id="IPR000652">
    <property type="entry name" value="Triosephosphate_isomerase"/>
</dbReference>
<evidence type="ECO:0000256" key="4">
    <source>
        <dbReference type="ARBA" id="ARBA00011738"/>
    </source>
</evidence>
<dbReference type="Gene3D" id="3.20.20.70">
    <property type="entry name" value="Aldolase class I"/>
    <property type="match status" value="1"/>
</dbReference>
<evidence type="ECO:0000256" key="6">
    <source>
        <dbReference type="ARBA" id="ARBA00022432"/>
    </source>
</evidence>
<evidence type="ECO:0000256" key="1">
    <source>
        <dbReference type="ARBA" id="ARBA00004680"/>
    </source>
</evidence>
<comment type="pathway">
    <text evidence="2 8">Carbohydrate biosynthesis; gluconeogenesis.</text>
</comment>
<dbReference type="GO" id="GO:0005829">
    <property type="term" value="C:cytosol"/>
    <property type="evidence" value="ECO:0007669"/>
    <property type="project" value="TreeGrafter"/>
</dbReference>
<evidence type="ECO:0000313" key="9">
    <source>
        <dbReference type="EMBL" id="GMR36530.1"/>
    </source>
</evidence>
<evidence type="ECO:0000256" key="3">
    <source>
        <dbReference type="ARBA" id="ARBA00007422"/>
    </source>
</evidence>
<evidence type="ECO:0000256" key="2">
    <source>
        <dbReference type="ARBA" id="ARBA00004742"/>
    </source>
</evidence>
<dbReference type="Proteomes" id="UP001328107">
    <property type="component" value="Unassembled WGS sequence"/>
</dbReference>
<dbReference type="PROSITE" id="PS51440">
    <property type="entry name" value="TIM_2"/>
    <property type="match status" value="1"/>
</dbReference>
<proteinExistence type="inferred from homology"/>
<dbReference type="HAMAP" id="MF_00147_B">
    <property type="entry name" value="TIM_B"/>
    <property type="match status" value="1"/>
</dbReference>
<keyword evidence="7 8" id="KW-0413">Isomerase</keyword>
<evidence type="ECO:0000256" key="5">
    <source>
        <dbReference type="ARBA" id="ARBA00019397"/>
    </source>
</evidence>
<comment type="similarity">
    <text evidence="3 8">Belongs to the triosephosphate isomerase family.</text>
</comment>
<dbReference type="CDD" id="cd00311">
    <property type="entry name" value="TIM"/>
    <property type="match status" value="1"/>
</dbReference>
<comment type="pathway">
    <text evidence="1 8">Carbohydrate degradation; glycolysis; D-glyceraldehyde 3-phosphate from glycerone phosphate: step 1/1.</text>
</comment>
<dbReference type="GO" id="GO:0046166">
    <property type="term" value="P:glyceraldehyde-3-phosphate biosynthetic process"/>
    <property type="evidence" value="ECO:0007669"/>
    <property type="project" value="TreeGrafter"/>
</dbReference>
<dbReference type="AlphaFoldDB" id="A0AAN5CA95"/>